<dbReference type="AlphaFoldDB" id="A0A8H7CZQ1"/>
<reference evidence="5" key="1">
    <citation type="submission" date="2020-05" db="EMBL/GenBank/DDBJ databases">
        <title>Mycena genomes resolve the evolution of fungal bioluminescence.</title>
        <authorList>
            <person name="Tsai I.J."/>
        </authorList>
    </citation>
    <scope>NUCLEOTIDE SEQUENCE</scope>
    <source>
        <strain evidence="5">CCC161011</strain>
    </source>
</reference>
<evidence type="ECO:0000256" key="1">
    <source>
        <dbReference type="SAM" id="Phobius"/>
    </source>
</evidence>
<feature type="signal peptide" evidence="2">
    <location>
        <begin position="1"/>
        <end position="21"/>
    </location>
</feature>
<organism evidence="5 6">
    <name type="scientific">Mycena venus</name>
    <dbReference type="NCBI Taxonomy" id="2733690"/>
    <lineage>
        <taxon>Eukaryota</taxon>
        <taxon>Fungi</taxon>
        <taxon>Dikarya</taxon>
        <taxon>Basidiomycota</taxon>
        <taxon>Agaricomycotina</taxon>
        <taxon>Agaricomycetes</taxon>
        <taxon>Agaricomycetidae</taxon>
        <taxon>Agaricales</taxon>
        <taxon>Marasmiineae</taxon>
        <taxon>Mycenaceae</taxon>
        <taxon>Mycena</taxon>
    </lineage>
</organism>
<name>A0A8H7CZQ1_9AGAR</name>
<feature type="transmembrane region" description="Helical" evidence="1">
    <location>
        <begin position="329"/>
        <end position="353"/>
    </location>
</feature>
<dbReference type="Proteomes" id="UP000620124">
    <property type="component" value="Unassembled WGS sequence"/>
</dbReference>
<dbReference type="InterPro" id="IPR018827">
    <property type="entry name" value="YTP1_C"/>
</dbReference>
<evidence type="ECO:0000259" key="4">
    <source>
        <dbReference type="Pfam" id="PF10355"/>
    </source>
</evidence>
<keyword evidence="1" id="KW-1133">Transmembrane helix</keyword>
<keyword evidence="2" id="KW-0732">Signal</keyword>
<evidence type="ECO:0000256" key="2">
    <source>
        <dbReference type="SAM" id="SignalP"/>
    </source>
</evidence>
<dbReference type="PANTHER" id="PTHR31685">
    <property type="entry name" value="INTEGRAL MEMBRANE PROTEIN (AFU_ORTHOLOGUE AFUA_6G12730)-RELATED"/>
    <property type="match status" value="1"/>
</dbReference>
<feature type="domain" description="DUF2427" evidence="3">
    <location>
        <begin position="83"/>
        <end position="171"/>
    </location>
</feature>
<feature type="transmembrane region" description="Helical" evidence="1">
    <location>
        <begin position="400"/>
        <end position="419"/>
    </location>
</feature>
<dbReference type="Pfam" id="PF10355">
    <property type="entry name" value="Ytp1"/>
    <property type="match status" value="1"/>
</dbReference>
<keyword evidence="6" id="KW-1185">Reference proteome</keyword>
<gene>
    <name evidence="5" type="ORF">MVEN_00949800</name>
</gene>
<sequence>MRFQPLLLALTSPLLVSLTSAVGASARYPGSSDLLVTSRDEHAHHHAAPLLELNETEVTMHHQPTPPSYYTLDWEYSDPAQASDRRSPALIITHSIFMALAFFVFLPMGETICIMLRSVKHPMHGVAVIAFYGSFFLACEASSAYKKFTPDMYPNASHARHGYYVLLLALMLTSIDIPNIIRRIFVSLKGSARAVLGSHQHSNQGPEPDSEYVGLIGGADGLDSVDGAKITHHAYHDLDNEDSDQELESTELENHVRLNSVFSSSAPLGPTAARLIPILRRIAGAVYSIAERILFFAGFALLLSGVVVYTGGCRQNYINGCLAHLIKGSIFWCYGLVSFARFLGWNAAIGWAWNRTPAPASGYPTAEFVESTVIFLYGVTNTWMERWGANPGDPFTTKQIQHISIAVMFWFGGLLGMAMESRTLRKWLSGPSQDVEESAATYTASFNPFPALVVGVTGAVMAAHFQVYLFQVQIHQLWGNLLVAFAILRCLTYFFMWVAPPRLSAQLEVSSRPPTEALGSFLLTTCGGLCFVFSAEEITIAAMRRGRDDIMMFAVVAVAITCLACCWVLCVVGFNGWLRMRAKRGGSCDSAARPF</sequence>
<protein>
    <recommendedName>
        <fullName evidence="7">Cytoplasmic protein</fullName>
    </recommendedName>
</protein>
<feature type="chain" id="PRO_5034471035" description="Cytoplasmic protein" evidence="2">
    <location>
        <begin position="22"/>
        <end position="595"/>
    </location>
</feature>
<keyword evidence="1" id="KW-0472">Membrane</keyword>
<feature type="transmembrane region" description="Helical" evidence="1">
    <location>
        <begin position="477"/>
        <end position="498"/>
    </location>
</feature>
<feature type="transmembrane region" description="Helical" evidence="1">
    <location>
        <begin position="163"/>
        <end position="181"/>
    </location>
</feature>
<comment type="caution">
    <text evidence="5">The sequence shown here is derived from an EMBL/GenBank/DDBJ whole genome shotgun (WGS) entry which is preliminary data.</text>
</comment>
<evidence type="ECO:0000313" key="6">
    <source>
        <dbReference type="Proteomes" id="UP000620124"/>
    </source>
</evidence>
<evidence type="ECO:0008006" key="7">
    <source>
        <dbReference type="Google" id="ProtNLM"/>
    </source>
</evidence>
<keyword evidence="1" id="KW-0812">Transmembrane</keyword>
<feature type="transmembrane region" description="Helical" evidence="1">
    <location>
        <begin position="449"/>
        <end position="470"/>
    </location>
</feature>
<dbReference type="Pfam" id="PF10348">
    <property type="entry name" value="DUF2427"/>
    <property type="match status" value="1"/>
</dbReference>
<evidence type="ECO:0000313" key="5">
    <source>
        <dbReference type="EMBL" id="KAF7356185.1"/>
    </source>
</evidence>
<dbReference type="EMBL" id="JACAZI010000007">
    <property type="protein sequence ID" value="KAF7356185.1"/>
    <property type="molecule type" value="Genomic_DNA"/>
</dbReference>
<feature type="transmembrane region" description="Helical" evidence="1">
    <location>
        <begin position="289"/>
        <end position="309"/>
    </location>
</feature>
<feature type="domain" description="Protein YTP1-like C-terminal" evidence="4">
    <location>
        <begin position="298"/>
        <end position="574"/>
    </location>
</feature>
<feature type="transmembrane region" description="Helical" evidence="1">
    <location>
        <begin position="91"/>
        <end position="116"/>
    </location>
</feature>
<dbReference type="PANTHER" id="PTHR31685:SF3">
    <property type="entry name" value="INTEGRAL MEMBRANE PROTEIN (AFU_ORTHOLOGUE AFUA_6G12730)"/>
    <property type="match status" value="1"/>
</dbReference>
<accession>A0A8H7CZQ1</accession>
<proteinExistence type="predicted"/>
<dbReference type="InterPro" id="IPR018825">
    <property type="entry name" value="DUF2427"/>
</dbReference>
<dbReference type="OrthoDB" id="4005299at2759"/>
<evidence type="ECO:0000259" key="3">
    <source>
        <dbReference type="Pfam" id="PF10348"/>
    </source>
</evidence>
<feature type="transmembrane region" description="Helical" evidence="1">
    <location>
        <begin position="123"/>
        <end position="143"/>
    </location>
</feature>
<feature type="transmembrane region" description="Helical" evidence="1">
    <location>
        <begin position="550"/>
        <end position="574"/>
    </location>
</feature>